<name>A0A9P6XEW9_RHIOR</name>
<protein>
    <submittedName>
        <fullName evidence="2">Uncharacterized protein</fullName>
    </submittedName>
</protein>
<gene>
    <name evidence="2" type="ORF">G6F64_003547</name>
</gene>
<feature type="region of interest" description="Disordered" evidence="1">
    <location>
        <begin position="60"/>
        <end position="98"/>
    </location>
</feature>
<proteinExistence type="predicted"/>
<evidence type="ECO:0000313" key="2">
    <source>
        <dbReference type="EMBL" id="KAG1311789.1"/>
    </source>
</evidence>
<dbReference type="AlphaFoldDB" id="A0A9P6XEW9"/>
<evidence type="ECO:0000256" key="1">
    <source>
        <dbReference type="SAM" id="MobiDB-lite"/>
    </source>
</evidence>
<feature type="region of interest" description="Disordered" evidence="1">
    <location>
        <begin position="177"/>
        <end position="256"/>
    </location>
</feature>
<feature type="compositionally biased region" description="Basic and acidic residues" evidence="1">
    <location>
        <begin position="192"/>
        <end position="203"/>
    </location>
</feature>
<accession>A0A9P6XEW9</accession>
<comment type="caution">
    <text evidence="2">The sequence shown here is derived from an EMBL/GenBank/DDBJ whole genome shotgun (WGS) entry which is preliminary data.</text>
</comment>
<dbReference type="Proteomes" id="UP000716291">
    <property type="component" value="Unassembled WGS sequence"/>
</dbReference>
<reference evidence="2" key="1">
    <citation type="journal article" date="2020" name="Microb. Genom.">
        <title>Genetic diversity of clinical and environmental Mucorales isolates obtained from an investigation of mucormycosis cases among solid organ transplant recipients.</title>
        <authorList>
            <person name="Nguyen M.H."/>
            <person name="Kaul D."/>
            <person name="Muto C."/>
            <person name="Cheng S.J."/>
            <person name="Richter R.A."/>
            <person name="Bruno V.M."/>
            <person name="Liu G."/>
            <person name="Beyhan S."/>
            <person name="Sundermann A.J."/>
            <person name="Mounaud S."/>
            <person name="Pasculle A.W."/>
            <person name="Nierman W.C."/>
            <person name="Driscoll E."/>
            <person name="Cumbie R."/>
            <person name="Clancy C.J."/>
            <person name="Dupont C.L."/>
        </authorList>
    </citation>
    <scope>NUCLEOTIDE SEQUENCE</scope>
    <source>
        <strain evidence="2">GL11</strain>
    </source>
</reference>
<dbReference type="EMBL" id="JAANQT010000350">
    <property type="protein sequence ID" value="KAG1311789.1"/>
    <property type="molecule type" value="Genomic_DNA"/>
</dbReference>
<evidence type="ECO:0000313" key="3">
    <source>
        <dbReference type="Proteomes" id="UP000716291"/>
    </source>
</evidence>
<organism evidence="2 3">
    <name type="scientific">Rhizopus oryzae</name>
    <name type="common">Mucormycosis agent</name>
    <name type="synonym">Rhizopus arrhizus var. delemar</name>
    <dbReference type="NCBI Taxonomy" id="64495"/>
    <lineage>
        <taxon>Eukaryota</taxon>
        <taxon>Fungi</taxon>
        <taxon>Fungi incertae sedis</taxon>
        <taxon>Mucoromycota</taxon>
        <taxon>Mucoromycotina</taxon>
        <taxon>Mucoromycetes</taxon>
        <taxon>Mucorales</taxon>
        <taxon>Mucorineae</taxon>
        <taxon>Rhizopodaceae</taxon>
        <taxon>Rhizopus</taxon>
    </lineage>
</organism>
<sequence length="256" mass="28913">MPPKRDQLNNTVPPHHTVQSMSFSCLPVEDMFAQYDTNRSIQDDLLLKEQQDMQSIPREQLHQVEDSQSTNLEYQTSNSSFHDPSSSMLGYFDQTPNHHRQSLPLQEINNPFLHTSEFLYNMLDNASIASSPSLDFIPATSPPSDFYPSTAQVPPIKTQKKQKSAFHRTLSYENVMELDDNHPKPPSFPEEPLDHGKVMEALRAKLKKSASPKPRSVSAPVPPPNTYPTTGVLFLDIKNRRRKAGSSSKRSNPKST</sequence>
<feature type="compositionally biased region" description="Polar residues" evidence="1">
    <location>
        <begin position="66"/>
        <end position="88"/>
    </location>
</feature>
<dbReference type="PROSITE" id="PS51257">
    <property type="entry name" value="PROKAR_LIPOPROTEIN"/>
    <property type="match status" value="1"/>
</dbReference>
<keyword evidence="3" id="KW-1185">Reference proteome</keyword>